<dbReference type="InterPro" id="IPR012793">
    <property type="entry name" value="PcaF"/>
</dbReference>
<dbReference type="PANTHER" id="PTHR18919:SF107">
    <property type="entry name" value="ACETYL-COA ACETYLTRANSFERASE, CYTOSOLIC"/>
    <property type="match status" value="1"/>
</dbReference>
<protein>
    <recommendedName>
        <fullName evidence="5">Beta-ketoadipyl-CoA thiolase</fullName>
        <ecNumber evidence="4">2.3.1.174</ecNumber>
    </recommendedName>
    <alternativeName>
        <fullName evidence="9">3-oxoadipyl-CoA thiolase</fullName>
    </alternativeName>
</protein>
<dbReference type="InterPro" id="IPR020617">
    <property type="entry name" value="Thiolase_C"/>
</dbReference>
<comment type="pathway">
    <text evidence="2">Aromatic compound metabolism; beta-ketoadipate pathway; acetyl-CoA and succinyl-CoA from 3-oxoadipate: step 2/2.</text>
</comment>
<dbReference type="EC" id="2.3.1.174" evidence="4"/>
<dbReference type="GO" id="GO:0033812">
    <property type="term" value="F:3-oxoadipyl-CoA thiolase activity"/>
    <property type="evidence" value="ECO:0007669"/>
    <property type="project" value="UniProtKB-EC"/>
</dbReference>
<dbReference type="NCBIfam" id="NF006551">
    <property type="entry name" value="PRK09050.1"/>
    <property type="match status" value="1"/>
</dbReference>
<dbReference type="PROSITE" id="PS00737">
    <property type="entry name" value="THIOLASE_2"/>
    <property type="match status" value="1"/>
</dbReference>
<gene>
    <name evidence="15" type="primary">pcaF</name>
    <name evidence="15" type="ORF">HF909_06130</name>
</gene>
<feature type="domain" description="Thiolase C-terminal" evidence="14">
    <location>
        <begin position="276"/>
        <end position="399"/>
    </location>
</feature>
<evidence type="ECO:0000256" key="4">
    <source>
        <dbReference type="ARBA" id="ARBA00012233"/>
    </source>
</evidence>
<proteinExistence type="inferred from homology"/>
<evidence type="ECO:0000256" key="8">
    <source>
        <dbReference type="ARBA" id="ARBA00023315"/>
    </source>
</evidence>
<dbReference type="FunFam" id="3.40.47.10:FF:000010">
    <property type="entry name" value="Acetyl-CoA acetyltransferase (Thiolase)"/>
    <property type="match status" value="1"/>
</dbReference>
<dbReference type="Pfam" id="PF00108">
    <property type="entry name" value="Thiolase_N"/>
    <property type="match status" value="1"/>
</dbReference>
<dbReference type="SUPFAM" id="SSF53901">
    <property type="entry name" value="Thiolase-like"/>
    <property type="match status" value="2"/>
</dbReference>
<dbReference type="AlphaFoldDB" id="A0AA92K094"/>
<comment type="similarity">
    <text evidence="3 12">Belongs to the thiolase-like superfamily. Thiolase family.</text>
</comment>
<dbReference type="Pfam" id="PF02803">
    <property type="entry name" value="Thiolase_C"/>
    <property type="match status" value="1"/>
</dbReference>
<comment type="catalytic activity">
    <reaction evidence="10">
        <text>succinyl-CoA + acetyl-CoA = 3-oxoadipyl-CoA + CoA</text>
        <dbReference type="Rhea" id="RHEA:19481"/>
        <dbReference type="ChEBI" id="CHEBI:57287"/>
        <dbReference type="ChEBI" id="CHEBI:57288"/>
        <dbReference type="ChEBI" id="CHEBI:57292"/>
        <dbReference type="ChEBI" id="CHEBI:57348"/>
        <dbReference type="EC" id="2.3.1.174"/>
    </reaction>
</comment>
<dbReference type="InterPro" id="IPR020616">
    <property type="entry name" value="Thiolase_N"/>
</dbReference>
<evidence type="ECO:0000256" key="7">
    <source>
        <dbReference type="ARBA" id="ARBA00022797"/>
    </source>
</evidence>
<keyword evidence="8 12" id="KW-0012">Acyltransferase</keyword>
<keyword evidence="6 12" id="KW-0808">Transferase</keyword>
<evidence type="ECO:0000256" key="6">
    <source>
        <dbReference type="ARBA" id="ARBA00022679"/>
    </source>
</evidence>
<evidence type="ECO:0000259" key="14">
    <source>
        <dbReference type="Pfam" id="PF02803"/>
    </source>
</evidence>
<dbReference type="InterPro" id="IPR016039">
    <property type="entry name" value="Thiolase-like"/>
</dbReference>
<dbReference type="Proteomes" id="UP000593970">
    <property type="component" value="Chromosome"/>
</dbReference>
<evidence type="ECO:0000256" key="9">
    <source>
        <dbReference type="ARBA" id="ARBA00041222"/>
    </source>
</evidence>
<evidence type="ECO:0000256" key="10">
    <source>
        <dbReference type="ARBA" id="ARBA00048527"/>
    </source>
</evidence>
<evidence type="ECO:0000256" key="12">
    <source>
        <dbReference type="RuleBase" id="RU003557"/>
    </source>
</evidence>
<evidence type="ECO:0000256" key="1">
    <source>
        <dbReference type="ARBA" id="ARBA00003720"/>
    </source>
</evidence>
<feature type="domain" description="Thiolase N-terminal" evidence="13">
    <location>
        <begin position="5"/>
        <end position="268"/>
    </location>
</feature>
<accession>A0AA92K094</accession>
<dbReference type="PROSITE" id="PS00099">
    <property type="entry name" value="THIOLASE_3"/>
    <property type="match status" value="1"/>
</dbReference>
<keyword evidence="7" id="KW-0058">Aromatic hydrocarbons catabolism</keyword>
<evidence type="ECO:0000256" key="11">
    <source>
        <dbReference type="PIRSR" id="PIRSR000429-1"/>
    </source>
</evidence>
<organism evidence="15 16">
    <name type="scientific">Ralstonia solanacearum</name>
    <name type="common">Pseudomonas solanacearum</name>
    <dbReference type="NCBI Taxonomy" id="305"/>
    <lineage>
        <taxon>Bacteria</taxon>
        <taxon>Pseudomonadati</taxon>
        <taxon>Pseudomonadota</taxon>
        <taxon>Betaproteobacteria</taxon>
        <taxon>Burkholderiales</taxon>
        <taxon>Burkholderiaceae</taxon>
        <taxon>Ralstonia</taxon>
        <taxon>Ralstonia solanacearum species complex</taxon>
    </lineage>
</organism>
<dbReference type="PANTHER" id="PTHR18919">
    <property type="entry name" value="ACETYL-COA C-ACYLTRANSFERASE"/>
    <property type="match status" value="1"/>
</dbReference>
<feature type="active site" description="Proton acceptor" evidence="11">
    <location>
        <position position="356"/>
    </location>
</feature>
<evidence type="ECO:0000313" key="16">
    <source>
        <dbReference type="Proteomes" id="UP000593970"/>
    </source>
</evidence>
<feature type="active site" description="Acyl-thioester intermediate" evidence="11">
    <location>
        <position position="90"/>
    </location>
</feature>
<dbReference type="PIRSF" id="PIRSF000429">
    <property type="entry name" value="Ac-CoA_Ac_transf"/>
    <property type="match status" value="1"/>
</dbReference>
<evidence type="ECO:0000256" key="5">
    <source>
        <dbReference type="ARBA" id="ARBA00016181"/>
    </source>
</evidence>
<dbReference type="InterPro" id="IPR020613">
    <property type="entry name" value="Thiolase_CS"/>
</dbReference>
<comment type="function">
    <text evidence="1">Catalyzes thiolytic cleavage of beta-ketoadipyl-CoA to succinyl-CoA and acetyl-CoA.</text>
</comment>
<dbReference type="NCBIfam" id="TIGR01930">
    <property type="entry name" value="AcCoA-C-Actrans"/>
    <property type="match status" value="1"/>
</dbReference>
<dbReference type="InterPro" id="IPR002155">
    <property type="entry name" value="Thiolase"/>
</dbReference>
<name>A0AA92K094_RALSL</name>
<dbReference type="NCBIfam" id="TIGR02430">
    <property type="entry name" value="pcaF"/>
    <property type="match status" value="1"/>
</dbReference>
<reference evidence="16" key="1">
    <citation type="submission" date="2020-04" db="EMBL/GenBank/DDBJ databases">
        <title>Ralstonia solanacearum UW576, UW763, UW773, and UW774.</title>
        <authorList>
            <person name="Steidl O."/>
            <person name="Truchon A."/>
            <person name="Allen C."/>
        </authorList>
    </citation>
    <scope>NUCLEOTIDE SEQUENCE [LARGE SCALE GENOMIC DNA]</scope>
    <source>
        <strain evidence="16">UW774</strain>
    </source>
</reference>
<dbReference type="Gene3D" id="3.40.47.10">
    <property type="match status" value="1"/>
</dbReference>
<feature type="active site" description="Proton acceptor" evidence="11">
    <location>
        <position position="386"/>
    </location>
</feature>
<evidence type="ECO:0000259" key="13">
    <source>
        <dbReference type="Pfam" id="PF00108"/>
    </source>
</evidence>
<dbReference type="InterPro" id="IPR020610">
    <property type="entry name" value="Thiolase_AS"/>
</dbReference>
<evidence type="ECO:0000256" key="3">
    <source>
        <dbReference type="ARBA" id="ARBA00010982"/>
    </source>
</evidence>
<evidence type="ECO:0000313" key="15">
    <source>
        <dbReference type="EMBL" id="QOK96042.1"/>
    </source>
</evidence>
<evidence type="ECO:0000256" key="2">
    <source>
        <dbReference type="ARBA" id="ARBA00005071"/>
    </source>
</evidence>
<dbReference type="GO" id="GO:0019619">
    <property type="term" value="P:3,4-dihydroxybenzoate catabolic process"/>
    <property type="evidence" value="ECO:0007669"/>
    <property type="project" value="InterPro"/>
</dbReference>
<dbReference type="EMBL" id="CP051169">
    <property type="protein sequence ID" value="QOK96042.1"/>
    <property type="molecule type" value="Genomic_DNA"/>
</dbReference>
<sequence>MTEAFICDAIRTPIGRYGGSLSAVRADDLGAVPLKALMARNPRVDWSAIDDVIFGCANQAGEDNRNVARMSALLAGLPDSVPGSTINRLCGSGMDATGTAARAIRAGETALMIAGGVESMSRAPFVMGKAASAFSRDAALYDTTIGWRFVNPLMRAQYGVDSMPETAENVATDYRVSREDQDRFALRSQASAARAQADGTLAQEITPVTIAQKKGDPIVVDRDEHPRATTLEALARLKGVVRPDGTVTAGNASGVNDGACALLLANEDAAKRFGLTPRARILGMATAGVPPRVMGIGPAPASQRVLGQLGLTIDQMDVIELNEAFAAQGLAVTRQLGLADDDARVNPNGGAIALGHPLGMSGARLVTTAMYQLQRTGGRHALCTMCIGVGQGIALVIERV</sequence>
<dbReference type="CDD" id="cd00751">
    <property type="entry name" value="thiolase"/>
    <property type="match status" value="1"/>
</dbReference>